<evidence type="ECO:0000256" key="3">
    <source>
        <dbReference type="SAM" id="MobiDB-lite"/>
    </source>
</evidence>
<evidence type="ECO:0000259" key="4">
    <source>
        <dbReference type="PROSITE" id="PS51015"/>
    </source>
</evidence>
<feature type="region of interest" description="Disordered" evidence="3">
    <location>
        <begin position="186"/>
        <end position="205"/>
    </location>
</feature>
<feature type="region of interest" description="Disordered" evidence="3">
    <location>
        <begin position="580"/>
        <end position="704"/>
    </location>
</feature>
<dbReference type="VEuPathDB" id="FungiDB:VP01_1261g1"/>
<feature type="compositionally biased region" description="Polar residues" evidence="3">
    <location>
        <begin position="324"/>
        <end position="372"/>
    </location>
</feature>
<evidence type="ECO:0000313" key="5">
    <source>
        <dbReference type="EMBL" id="KNZ62508.1"/>
    </source>
</evidence>
<feature type="compositionally biased region" description="Basic residues" evidence="3">
    <location>
        <begin position="616"/>
        <end position="626"/>
    </location>
</feature>
<dbReference type="Gene3D" id="2.30.280.10">
    <property type="entry name" value="SRA-YDG"/>
    <property type="match status" value="1"/>
</dbReference>
<dbReference type="Proteomes" id="UP000037035">
    <property type="component" value="Unassembled WGS sequence"/>
</dbReference>
<dbReference type="GO" id="GO:0005634">
    <property type="term" value="C:nucleus"/>
    <property type="evidence" value="ECO:0007669"/>
    <property type="project" value="UniProtKB-SubCell"/>
</dbReference>
<dbReference type="InterPro" id="IPR015947">
    <property type="entry name" value="PUA-like_sf"/>
</dbReference>
<dbReference type="AlphaFoldDB" id="A0A0L6VP51"/>
<accession>A0A0L6VP51</accession>
<dbReference type="SUPFAM" id="SSF88697">
    <property type="entry name" value="PUA domain-like"/>
    <property type="match status" value="1"/>
</dbReference>
<dbReference type="OrthoDB" id="2270193at2759"/>
<organism evidence="5 6">
    <name type="scientific">Puccinia sorghi</name>
    <dbReference type="NCBI Taxonomy" id="27349"/>
    <lineage>
        <taxon>Eukaryota</taxon>
        <taxon>Fungi</taxon>
        <taxon>Dikarya</taxon>
        <taxon>Basidiomycota</taxon>
        <taxon>Pucciniomycotina</taxon>
        <taxon>Pucciniomycetes</taxon>
        <taxon>Pucciniales</taxon>
        <taxon>Pucciniaceae</taxon>
        <taxon>Puccinia</taxon>
    </lineage>
</organism>
<dbReference type="STRING" id="27349.A0A0L6VP51"/>
<feature type="domain" description="YDG" evidence="4">
    <location>
        <begin position="96"/>
        <end position="269"/>
    </location>
</feature>
<dbReference type="InterPro" id="IPR036987">
    <property type="entry name" value="SRA-YDG_sf"/>
</dbReference>
<gene>
    <name evidence="5" type="ORF">VP01_1261g1</name>
</gene>
<dbReference type="InterPro" id="IPR045134">
    <property type="entry name" value="UHRF1/2-like"/>
</dbReference>
<dbReference type="EMBL" id="LAVV01002910">
    <property type="protein sequence ID" value="KNZ62508.1"/>
    <property type="molecule type" value="Genomic_DNA"/>
</dbReference>
<feature type="region of interest" description="Disordered" evidence="3">
    <location>
        <begin position="299"/>
        <end position="379"/>
    </location>
</feature>
<dbReference type="PROSITE" id="PS51015">
    <property type="entry name" value="YDG"/>
    <property type="match status" value="1"/>
</dbReference>
<feature type="compositionally biased region" description="Pro residues" evidence="3">
    <location>
        <begin position="482"/>
        <end position="495"/>
    </location>
</feature>
<protein>
    <recommendedName>
        <fullName evidence="4">YDG domain-containing protein</fullName>
    </recommendedName>
</protein>
<sequence>MDRGFTFQPHQNSTNYDEAAFSFSSLGSSQEGLASCQLTSAPIPPVQFASIRQQQPTNWDNTPISRTLSQQQQQRQYTGALSLDGAGTPIDRRAFGHIPGINPGQTWQRRDQASLAGVHPPPQAGIYGTEKRGGAVSVVLNDGYPDGDCENTQIKKASSFIFLLRTGDSDLDEYNNRYMGSGGFLDGEKKSRTMQNNQDPSKGGNAALRMSLKTGLPVRVLRGSDARHSPWAPETGYRYDGLYEVTRFDMVPDPTGNTQFTCLIFRMERLECDTYTIPTKVGFGQIAETKTRQANARLLEEDNGDDLAPNSLLQRHRTPRSRRPSNSQPGPSKLNPSPQHQRGLSQHHTSAPSHQSQPLLQRSSNQPQQQPTRPDLPQPVLVEPESEYKQVLNKLSFKKVKGTAPPPPAAIEASSPTPSSFVDAPQPQNSMEAFHLEKPAAPTHQHDKPARAPSPIRPPPPSHIPAPATPHQHDKPTRAPSTRPPPPPSHIPARPPCKRSLPTSPPARGPHPSSSRPNPPDHPSVNRGSNRHEEPVIRRTDDEEHVRHDRRERWRDDRGGDIWRRSHVHHHTSVDYVFSRHEEPVSRRRDDDDGGRMRHDCRECRRNDRGADCWRHGHANKPHRSPSRPPSLLLRRGSNPRSPPLDKRARHKSTFPYQRPPCIPSSHGHSYRPPLHPPPPSRAHAEAPCRPSYPEDLPAPTGNASVVAPQALSAIAADSSSSVSHPVASASSPPALPTPKGLPSRNLSGKECRPTAQLVNTPLTSTQKSPCSTVPVIQDLSAPPIPQHRLVSEEAHRQDGNVQREEKPLFICSDGSSDTSLEWPDDRGQVEHELSPLPLDDFSGLAHHEQQTQAVDGHPDSRCSSRMLMGTDGLTRPQSPTHAASKEMWDSKPMMNREVESNEGCVKVEEDELDGADVDSLKVAVERDSVSDDVCISVLEMWCGLDEFWQNEIARLSGEDSAAGKRVFLSQQTGDFCIDGIALTEAV</sequence>
<comment type="subcellular location">
    <subcellularLocation>
        <location evidence="2">Nucleus</location>
    </subcellularLocation>
</comment>
<feature type="region of interest" description="Disordered" evidence="3">
    <location>
        <begin position="399"/>
        <end position="553"/>
    </location>
</feature>
<dbReference type="SMART" id="SM00466">
    <property type="entry name" value="SRA"/>
    <property type="match status" value="1"/>
</dbReference>
<feature type="compositionally biased region" description="Basic and acidic residues" evidence="3">
    <location>
        <begin position="434"/>
        <end position="450"/>
    </location>
</feature>
<feature type="compositionally biased region" description="Basic and acidic residues" evidence="3">
    <location>
        <begin position="530"/>
        <end position="553"/>
    </location>
</feature>
<dbReference type="PRINTS" id="PR01217">
    <property type="entry name" value="PRICHEXTENSN"/>
</dbReference>
<feature type="compositionally biased region" description="Low complexity" evidence="3">
    <location>
        <begin position="630"/>
        <end position="640"/>
    </location>
</feature>
<dbReference type="GO" id="GO:0016567">
    <property type="term" value="P:protein ubiquitination"/>
    <property type="evidence" value="ECO:0007669"/>
    <property type="project" value="TreeGrafter"/>
</dbReference>
<feature type="compositionally biased region" description="Low complexity" evidence="3">
    <location>
        <begin position="723"/>
        <end position="733"/>
    </location>
</feature>
<feature type="region of interest" description="Disordered" evidence="3">
    <location>
        <begin position="723"/>
        <end position="750"/>
    </location>
</feature>
<comment type="caution">
    <text evidence="5">The sequence shown here is derived from an EMBL/GenBank/DDBJ whole genome shotgun (WGS) entry which is preliminary data.</text>
</comment>
<dbReference type="Pfam" id="PF02182">
    <property type="entry name" value="SAD_SRA"/>
    <property type="match status" value="1"/>
</dbReference>
<evidence type="ECO:0000256" key="2">
    <source>
        <dbReference type="PROSITE-ProRule" id="PRU00358"/>
    </source>
</evidence>
<evidence type="ECO:0000256" key="1">
    <source>
        <dbReference type="ARBA" id="ARBA00023242"/>
    </source>
</evidence>
<proteinExistence type="predicted"/>
<keyword evidence="1 2" id="KW-0539">Nucleus</keyword>
<dbReference type="GO" id="GO:0061630">
    <property type="term" value="F:ubiquitin protein ligase activity"/>
    <property type="evidence" value="ECO:0007669"/>
    <property type="project" value="TreeGrafter"/>
</dbReference>
<feature type="compositionally biased region" description="Basic residues" evidence="3">
    <location>
        <begin position="314"/>
        <end position="323"/>
    </location>
</feature>
<feature type="compositionally biased region" description="Basic and acidic residues" evidence="3">
    <location>
        <begin position="580"/>
        <end position="615"/>
    </location>
</feature>
<dbReference type="PANTHER" id="PTHR14140:SF27">
    <property type="entry name" value="OS04G0289800 PROTEIN"/>
    <property type="match status" value="1"/>
</dbReference>
<keyword evidence="6" id="KW-1185">Reference proteome</keyword>
<dbReference type="GO" id="GO:0044027">
    <property type="term" value="P:negative regulation of gene expression via chromosomal CpG island methylation"/>
    <property type="evidence" value="ECO:0007669"/>
    <property type="project" value="TreeGrafter"/>
</dbReference>
<reference evidence="5 6" key="1">
    <citation type="submission" date="2015-08" db="EMBL/GenBank/DDBJ databases">
        <title>Next Generation Sequencing and Analysis of the Genome of Puccinia sorghi L Schw, the Causal Agent of Maize Common Rust.</title>
        <authorList>
            <person name="Rochi L."/>
            <person name="Burguener G."/>
            <person name="Darino M."/>
            <person name="Turjanski A."/>
            <person name="Kreff E."/>
            <person name="Dieguez M.J."/>
            <person name="Sacco F."/>
        </authorList>
    </citation>
    <scope>NUCLEOTIDE SEQUENCE [LARGE SCALE GENOMIC DNA]</scope>
    <source>
        <strain evidence="5 6">RO10H11247</strain>
    </source>
</reference>
<dbReference type="PANTHER" id="PTHR14140">
    <property type="entry name" value="E3 UBIQUITIN-PROTEIN LIGASE UHRF-RELATED"/>
    <property type="match status" value="1"/>
</dbReference>
<evidence type="ECO:0000313" key="6">
    <source>
        <dbReference type="Proteomes" id="UP000037035"/>
    </source>
</evidence>
<dbReference type="InterPro" id="IPR003105">
    <property type="entry name" value="SRA_YDG"/>
</dbReference>
<feature type="compositionally biased region" description="Low complexity" evidence="3">
    <location>
        <begin position="410"/>
        <end position="420"/>
    </location>
</feature>
<feature type="compositionally biased region" description="Pro residues" evidence="3">
    <location>
        <begin position="455"/>
        <end position="468"/>
    </location>
</feature>
<name>A0A0L6VP51_9BASI</name>